<dbReference type="Proteomes" id="UP001139981">
    <property type="component" value="Unassembled WGS sequence"/>
</dbReference>
<evidence type="ECO:0000313" key="1">
    <source>
        <dbReference type="EMBL" id="KAJ2891532.1"/>
    </source>
</evidence>
<accession>A0ACC1M129</accession>
<name>A0ACC1M129_9FUNG</name>
<reference evidence="1" key="1">
    <citation type="submission" date="2022-07" db="EMBL/GenBank/DDBJ databases">
        <title>Phylogenomic reconstructions and comparative analyses of Kickxellomycotina fungi.</title>
        <authorList>
            <person name="Reynolds N.K."/>
            <person name="Stajich J.E."/>
            <person name="Barry K."/>
            <person name="Grigoriev I.V."/>
            <person name="Crous P."/>
            <person name="Smith M.E."/>
        </authorList>
    </citation>
    <scope>NUCLEOTIDE SEQUENCE</scope>
    <source>
        <strain evidence="1">CBS 190363</strain>
    </source>
</reference>
<comment type="caution">
    <text evidence="1">The sequence shown here is derived from an EMBL/GenBank/DDBJ whole genome shotgun (WGS) entry which is preliminary data.</text>
</comment>
<dbReference type="EMBL" id="JANBVB010000965">
    <property type="protein sequence ID" value="KAJ2891532.1"/>
    <property type="molecule type" value="Genomic_DNA"/>
</dbReference>
<sequence>MPSLVSSAAEEVEAMHKDEQFDMRFPSYLGFWKRSLPGLDEHPRFDMYDEPHKKRKQQILNDHPEIEELYGYDTNTVWITMATVVVQMGLA</sequence>
<proteinExistence type="predicted"/>
<evidence type="ECO:0000313" key="2">
    <source>
        <dbReference type="Proteomes" id="UP001139981"/>
    </source>
</evidence>
<keyword evidence="2" id="KW-1185">Reference proteome</keyword>
<gene>
    <name evidence="1" type="primary">DES1_2</name>
    <name evidence="1" type="ORF">IWW38_003580</name>
</gene>
<protein>
    <submittedName>
        <fullName evidence="1">Sphingolipid delta-4 desaturase</fullName>
    </submittedName>
</protein>
<organism evidence="1 2">
    <name type="scientific">Coemansia aciculifera</name>
    <dbReference type="NCBI Taxonomy" id="417176"/>
    <lineage>
        <taxon>Eukaryota</taxon>
        <taxon>Fungi</taxon>
        <taxon>Fungi incertae sedis</taxon>
        <taxon>Zoopagomycota</taxon>
        <taxon>Kickxellomycotina</taxon>
        <taxon>Kickxellomycetes</taxon>
        <taxon>Kickxellales</taxon>
        <taxon>Kickxellaceae</taxon>
        <taxon>Coemansia</taxon>
    </lineage>
</organism>
<feature type="non-terminal residue" evidence="1">
    <location>
        <position position="91"/>
    </location>
</feature>